<comment type="caution">
    <text evidence="3">The sequence shown here is derived from an EMBL/GenBank/DDBJ whole genome shotgun (WGS) entry which is preliminary data.</text>
</comment>
<keyword evidence="2" id="KW-0472">Membrane</keyword>
<feature type="compositionally biased region" description="Basic and acidic residues" evidence="1">
    <location>
        <begin position="104"/>
        <end position="114"/>
    </location>
</feature>
<organism evidence="3 4">
    <name type="scientific">Gordonia sputi NBRC 100414</name>
    <dbReference type="NCBI Taxonomy" id="1089453"/>
    <lineage>
        <taxon>Bacteria</taxon>
        <taxon>Bacillati</taxon>
        <taxon>Actinomycetota</taxon>
        <taxon>Actinomycetes</taxon>
        <taxon>Mycobacteriales</taxon>
        <taxon>Gordoniaceae</taxon>
        <taxon>Gordonia</taxon>
    </lineage>
</organism>
<dbReference type="eggNOG" id="ENOG5033WDH">
    <property type="taxonomic scope" value="Bacteria"/>
</dbReference>
<protein>
    <recommendedName>
        <fullName evidence="5">DUF3093 domain-containing protein</fullName>
    </recommendedName>
</protein>
<keyword evidence="4" id="KW-1185">Reference proteome</keyword>
<gene>
    <name evidence="3" type="ORF">GOSPT_048_00180</name>
</gene>
<keyword evidence="2" id="KW-1133">Transmembrane helix</keyword>
<feature type="compositionally biased region" description="Acidic residues" evidence="1">
    <location>
        <begin position="63"/>
        <end position="95"/>
    </location>
</feature>
<dbReference type="AlphaFoldDB" id="H5TYT0"/>
<reference evidence="3 4" key="1">
    <citation type="submission" date="2012-02" db="EMBL/GenBank/DDBJ databases">
        <title>Whole genome shotgun sequence of Gordonia sputi NBRC 100414.</title>
        <authorList>
            <person name="Yoshida I."/>
            <person name="Hosoyama A."/>
            <person name="Tsuchikane K."/>
            <person name="Katsumata H."/>
            <person name="Yamazaki S."/>
            <person name="Fujita N."/>
        </authorList>
    </citation>
    <scope>NUCLEOTIDE SEQUENCE [LARGE SCALE GENOMIC DNA]</scope>
    <source>
        <strain evidence="3 4">NBRC 100414</strain>
    </source>
</reference>
<evidence type="ECO:0000256" key="1">
    <source>
        <dbReference type="SAM" id="MobiDB-lite"/>
    </source>
</evidence>
<accession>H5TYT0</accession>
<dbReference type="RefSeq" id="WP_005204658.1">
    <property type="nucleotide sequence ID" value="NZ_BAFC01000048.1"/>
</dbReference>
<sequence>MTSAADDPAGGSPEIPSGSAESSDSGVESARGVGGSTAPADGETLDDNPDESADAGGTAGAEASDDAEALDDAGDFDGADESAEAEESADAEEDNAAAQETDTDAAHRAHPIPELEDRGETLFVEEGGSWWVVAIGPVLAGAVLAVDIAGPGRVHWLWISVLGAIITLFSIVQVYAARRHVGVELTETTLQQGTLLMALADIEKIYPANNGAEHEKWESAPALGELAGVPRRRKGVGVKLFDGKLAQAWARDVERFRQELIEAHLAVQLGVRPRGSSD</sequence>
<evidence type="ECO:0000313" key="3">
    <source>
        <dbReference type="EMBL" id="GAB38638.1"/>
    </source>
</evidence>
<feature type="transmembrane region" description="Helical" evidence="2">
    <location>
        <begin position="156"/>
        <end position="176"/>
    </location>
</feature>
<keyword evidence="2" id="KW-0812">Transmembrane</keyword>
<name>H5TYT0_9ACTN</name>
<dbReference type="Proteomes" id="UP000005845">
    <property type="component" value="Unassembled WGS sequence"/>
</dbReference>
<feature type="compositionally biased region" description="Acidic residues" evidence="1">
    <location>
        <begin position="43"/>
        <end position="53"/>
    </location>
</feature>
<evidence type="ECO:0008006" key="5">
    <source>
        <dbReference type="Google" id="ProtNLM"/>
    </source>
</evidence>
<feature type="region of interest" description="Disordered" evidence="1">
    <location>
        <begin position="1"/>
        <end position="114"/>
    </location>
</feature>
<dbReference type="EMBL" id="BAFC01000048">
    <property type="protein sequence ID" value="GAB38638.1"/>
    <property type="molecule type" value="Genomic_DNA"/>
</dbReference>
<evidence type="ECO:0000256" key="2">
    <source>
        <dbReference type="SAM" id="Phobius"/>
    </source>
</evidence>
<feature type="transmembrane region" description="Helical" evidence="2">
    <location>
        <begin position="128"/>
        <end position="150"/>
    </location>
</feature>
<evidence type="ECO:0000313" key="4">
    <source>
        <dbReference type="Proteomes" id="UP000005845"/>
    </source>
</evidence>
<proteinExistence type="predicted"/>